<comment type="similarity">
    <text evidence="2">Belongs to the VPS54 family.</text>
</comment>
<evidence type="ECO:0000256" key="5">
    <source>
        <dbReference type="ARBA" id="ARBA00022927"/>
    </source>
</evidence>
<evidence type="ECO:0000256" key="8">
    <source>
        <dbReference type="SAM" id="MobiDB-lite"/>
    </source>
</evidence>
<sequence length="1133" mass="123149">MDRLPVIPPTAIRKVRLEEFQPYFKLLEDVFAKYQLNRALGLAATEGTPLLGSHDGQSPSLLELENASEGLGVGSERKSRAGLTASQRTRLLSSNAPPLESVPSVFLQMDFNLGNPHIFNAITESLDVTTVGSASSAQNNNTLQEKLSHNLDIVEVHLIKEISRRSSSFFAALSNLQALHQETVTCVDQITELRRKLGYVSKSSVKKSLEVVRLKRRRGNLGVLYGGVKLVSEVRQTQPMIQILLGQGDYVGALDLIEQTALVLRGFDVYGADNAEGESSTLVEGVKLVRNASIIPTALDLRGVRSLANLNGQLSEMVRTIGLVMENEFVNIVLTDVRETVALMDANKISSRIVHTPAVTWIRNILENRYRVQGGGAGGGVTRPGLGDKIGDEEKLKARLVPLVLGLLRMDKLGNGFQTYKDALVKEIKAMTKKYYPPASASPETLTVPNSPGVAPQSPNVRRKEQQSNLAKQLRAMTFDSFFDLLISVYITLLHILQRVAIVHELIVQIVKEAQERGVAIGADTVKYPEPMTDGKGVSDHPHRFKRKQTEDEEDELGSFAFDENAARKSGLGGSEDTNTLAVVPEGGTDGTTVSSSTYGQMVSESSDLLFAASDLAHVRCAKLIGVRSEQNAQLNPKDFYRLFGATWEFVTAGESMCGRMCFGLKGTMLSQAKAFIFHFHEEKSKQMAVLVENEQWAQAQVPVDFQTLTDDIVCERLAKLHSDSSSPDATADESPSPSPATPHDAPTPTQREASEKFLVIGGQKYFVVGCVLLLLKMLTEYVGCVEFLPALTTDVMNRITEILKLFNSRTCQVILGAGAMRSAGLQNITAKHISLAAQSLGVVIAIIPHLKAMIQRHLPPKQHVLLGDFDRLVRDYKDHQNELYSKLVSIMAERLRVIADSLRIINWDTPEQKDFLPDSSVSVHMNTLVGETSRLHTVIMRYLPIDTVKFIMQQVFASYTQRLEESLKTIDLFSGAAKNRLLIDIQFFIQKLSALDGVDGPGNHLEVVVNNIKIKDRRAAQQQSSAAPQMASRASSSPGHAPSTGAPPAAATPTATRTSNTGQRPTSLDLPGGMGAGGQTAQQQSNSGSVGAGTAAGQRMGNFASAFGKMLRAQNAGLSSGSPQQGGDNKNG</sequence>
<protein>
    <recommendedName>
        <fullName evidence="3">Vacuolar protein sorting-associated protein 54</fullName>
    </recommendedName>
</protein>
<feature type="domain" description="Vacuolar protein sorting-associated protein 54 N-terminal" evidence="10">
    <location>
        <begin position="100"/>
        <end position="270"/>
    </location>
</feature>
<feature type="region of interest" description="Disordered" evidence="8">
    <location>
        <begin position="722"/>
        <end position="752"/>
    </location>
</feature>
<proteinExistence type="inferred from homology"/>
<dbReference type="GO" id="GO:0042147">
    <property type="term" value="P:retrograde transport, endosome to Golgi"/>
    <property type="evidence" value="ECO:0007669"/>
    <property type="project" value="InterPro"/>
</dbReference>
<evidence type="ECO:0000259" key="9">
    <source>
        <dbReference type="Pfam" id="PF07928"/>
    </source>
</evidence>
<dbReference type="Pfam" id="PF07928">
    <property type="entry name" value="Vps54"/>
    <property type="match status" value="1"/>
</dbReference>
<keyword evidence="6" id="KW-0333">Golgi apparatus</keyword>
<comment type="subcellular location">
    <subcellularLocation>
        <location evidence="1">Golgi apparatus</location>
        <location evidence="1">trans-Golgi network</location>
    </subcellularLocation>
</comment>
<dbReference type="GO" id="GO:0005829">
    <property type="term" value="C:cytosol"/>
    <property type="evidence" value="ECO:0007669"/>
    <property type="project" value="GOC"/>
</dbReference>
<evidence type="ECO:0000256" key="7">
    <source>
        <dbReference type="ARBA" id="ARBA00023054"/>
    </source>
</evidence>
<feature type="region of interest" description="Disordered" evidence="8">
    <location>
        <begin position="440"/>
        <end position="466"/>
    </location>
</feature>
<dbReference type="Gene3D" id="6.10.250.860">
    <property type="match status" value="1"/>
</dbReference>
<name>A0AAD5SI82_9FUNG</name>
<organism evidence="11 12">
    <name type="scientific">Rhizophlyctis rosea</name>
    <dbReference type="NCBI Taxonomy" id="64517"/>
    <lineage>
        <taxon>Eukaryota</taxon>
        <taxon>Fungi</taxon>
        <taxon>Fungi incertae sedis</taxon>
        <taxon>Chytridiomycota</taxon>
        <taxon>Chytridiomycota incertae sedis</taxon>
        <taxon>Chytridiomycetes</taxon>
        <taxon>Rhizophlyctidales</taxon>
        <taxon>Rhizophlyctidaceae</taxon>
        <taxon>Rhizophlyctis</taxon>
    </lineage>
</organism>
<evidence type="ECO:0000259" key="10">
    <source>
        <dbReference type="Pfam" id="PF10475"/>
    </source>
</evidence>
<keyword evidence="5" id="KW-0653">Protein transport</keyword>
<accession>A0AAD5SI82</accession>
<dbReference type="InterPro" id="IPR039745">
    <property type="entry name" value="Vps54"/>
</dbReference>
<feature type="region of interest" description="Disordered" evidence="8">
    <location>
        <begin position="1019"/>
        <end position="1097"/>
    </location>
</feature>
<evidence type="ECO:0000313" key="11">
    <source>
        <dbReference type="EMBL" id="KAJ3050529.1"/>
    </source>
</evidence>
<gene>
    <name evidence="11" type="ORF">HK097_008530</name>
</gene>
<dbReference type="PANTHER" id="PTHR12965">
    <property type="entry name" value="VACUOLAR PROTEIN SORTING 54"/>
    <property type="match status" value="1"/>
</dbReference>
<feature type="compositionally biased region" description="Low complexity" evidence="8">
    <location>
        <begin position="1080"/>
        <end position="1090"/>
    </location>
</feature>
<dbReference type="InterPro" id="IPR019515">
    <property type="entry name" value="VPS54_N"/>
</dbReference>
<dbReference type="GO" id="GO:0019905">
    <property type="term" value="F:syntaxin binding"/>
    <property type="evidence" value="ECO:0007669"/>
    <property type="project" value="TreeGrafter"/>
</dbReference>
<dbReference type="GO" id="GO:0015031">
    <property type="term" value="P:protein transport"/>
    <property type="evidence" value="ECO:0007669"/>
    <property type="project" value="UniProtKB-KW"/>
</dbReference>
<evidence type="ECO:0000313" key="12">
    <source>
        <dbReference type="Proteomes" id="UP001212841"/>
    </source>
</evidence>
<evidence type="ECO:0000256" key="3">
    <source>
        <dbReference type="ARBA" id="ARBA00017665"/>
    </source>
</evidence>
<keyword evidence="12" id="KW-1185">Reference proteome</keyword>
<dbReference type="GO" id="GO:0000938">
    <property type="term" value="C:GARP complex"/>
    <property type="evidence" value="ECO:0007669"/>
    <property type="project" value="InterPro"/>
</dbReference>
<dbReference type="Gene3D" id="1.20.1280.130">
    <property type="match status" value="1"/>
</dbReference>
<keyword evidence="4" id="KW-0813">Transport</keyword>
<dbReference type="InterPro" id="IPR012501">
    <property type="entry name" value="Vps54_C"/>
</dbReference>
<dbReference type="GO" id="GO:0006896">
    <property type="term" value="P:Golgi to vacuole transport"/>
    <property type="evidence" value="ECO:0007669"/>
    <property type="project" value="TreeGrafter"/>
</dbReference>
<evidence type="ECO:0000256" key="6">
    <source>
        <dbReference type="ARBA" id="ARBA00023034"/>
    </source>
</evidence>
<dbReference type="Proteomes" id="UP001212841">
    <property type="component" value="Unassembled WGS sequence"/>
</dbReference>
<feature type="domain" description="Vacuolar protein sorting-associated protein 54 C-terminal" evidence="9">
    <location>
        <begin position="764"/>
        <end position="895"/>
    </location>
</feature>
<dbReference type="AlphaFoldDB" id="A0AAD5SI82"/>
<evidence type="ECO:0000256" key="2">
    <source>
        <dbReference type="ARBA" id="ARBA00009150"/>
    </source>
</evidence>
<feature type="compositionally biased region" description="Low complexity" evidence="8">
    <location>
        <begin position="1021"/>
        <end position="1060"/>
    </location>
</feature>
<evidence type="ECO:0000256" key="4">
    <source>
        <dbReference type="ARBA" id="ARBA00022448"/>
    </source>
</evidence>
<evidence type="ECO:0000256" key="1">
    <source>
        <dbReference type="ARBA" id="ARBA00004601"/>
    </source>
</evidence>
<dbReference type="PANTHER" id="PTHR12965:SF0">
    <property type="entry name" value="VACUOLAR PROTEIN SORTING-ASSOCIATED PROTEIN 54"/>
    <property type="match status" value="1"/>
</dbReference>
<comment type="caution">
    <text evidence="11">The sequence shown here is derived from an EMBL/GenBank/DDBJ whole genome shotgun (WGS) entry which is preliminary data.</text>
</comment>
<dbReference type="EMBL" id="JADGJD010000503">
    <property type="protein sequence ID" value="KAJ3050529.1"/>
    <property type="molecule type" value="Genomic_DNA"/>
</dbReference>
<feature type="region of interest" description="Disordered" evidence="8">
    <location>
        <begin position="531"/>
        <end position="598"/>
    </location>
</feature>
<dbReference type="Pfam" id="PF10475">
    <property type="entry name" value="Vps54_N"/>
    <property type="match status" value="1"/>
</dbReference>
<keyword evidence="7" id="KW-0175">Coiled coil</keyword>
<reference evidence="11" key="1">
    <citation type="submission" date="2020-05" db="EMBL/GenBank/DDBJ databases">
        <title>Phylogenomic resolution of chytrid fungi.</title>
        <authorList>
            <person name="Stajich J.E."/>
            <person name="Amses K."/>
            <person name="Simmons R."/>
            <person name="Seto K."/>
            <person name="Myers J."/>
            <person name="Bonds A."/>
            <person name="Quandt C.A."/>
            <person name="Barry K."/>
            <person name="Liu P."/>
            <person name="Grigoriev I."/>
            <person name="Longcore J.E."/>
            <person name="James T.Y."/>
        </authorList>
    </citation>
    <scope>NUCLEOTIDE SEQUENCE</scope>
    <source>
        <strain evidence="11">JEL0318</strain>
    </source>
</reference>